<name>A0A100W5M8_9MYCO</name>
<dbReference type="PANTHER" id="PTHR35446:SF2">
    <property type="entry name" value="CARBOXYMUCONOLACTONE DECARBOXYLASE-LIKE DOMAIN-CONTAINING PROTEIN"/>
    <property type="match status" value="1"/>
</dbReference>
<dbReference type="AlphaFoldDB" id="A0A100W5M8"/>
<dbReference type="OrthoDB" id="5521565at2"/>
<dbReference type="STRING" id="146020.RMCB_6165"/>
<comment type="caution">
    <text evidence="1">The sequence shown here is derived from an EMBL/GenBank/DDBJ whole genome shotgun (WGS) entry which is preliminary data.</text>
</comment>
<accession>A0A100W5M8</accession>
<sequence length="191" mass="20451">MRLDILDNGHGLGTKALLGMIRVVSRQPVVDAVKLALYRKDFYGAGDLTHEAMRGPSEWSVGDRELMAAYIAHAVTSPFCVAAHTATSGQWYGDPDKVTAALADLDTAPVEEPLRATLRLLGKLSQADTVDEDDIRDALSAGVTPAQLKDALAVGFAFNITARLANAFDFDLATPAAMEAGAKHLLKRGYR</sequence>
<dbReference type="PANTHER" id="PTHR35446">
    <property type="entry name" value="SI:CH211-175M2.5"/>
    <property type="match status" value="1"/>
</dbReference>
<proteinExistence type="predicted"/>
<evidence type="ECO:0000313" key="2">
    <source>
        <dbReference type="Proteomes" id="UP000069620"/>
    </source>
</evidence>
<dbReference type="SUPFAM" id="SSF69118">
    <property type="entry name" value="AhpD-like"/>
    <property type="match status" value="1"/>
</dbReference>
<protein>
    <recommendedName>
        <fullName evidence="3">Alkylhydroperoxidase AhpD family core domain-containing protein</fullName>
    </recommendedName>
</protein>
<keyword evidence="2" id="KW-1185">Reference proteome</keyword>
<reference evidence="2" key="2">
    <citation type="submission" date="2016-02" db="EMBL/GenBank/DDBJ databases">
        <title>Draft genome sequence of five rapidly growing Mycobacterium species.</title>
        <authorList>
            <person name="Katahira K."/>
            <person name="Gotou Y."/>
            <person name="Iida K."/>
            <person name="Ogura Y."/>
            <person name="Hayashi T."/>
        </authorList>
    </citation>
    <scope>NUCLEOTIDE SEQUENCE [LARGE SCALE GENOMIC DNA]</scope>
    <source>
        <strain evidence="2">JCM15654</strain>
    </source>
</reference>
<dbReference type="Gene3D" id="1.20.1290.10">
    <property type="entry name" value="AhpD-like"/>
    <property type="match status" value="1"/>
</dbReference>
<dbReference type="RefSeq" id="WP_062831793.1">
    <property type="nucleotide sequence ID" value="NZ_BCSX01000053.1"/>
</dbReference>
<dbReference type="EMBL" id="BCSX01000053">
    <property type="protein sequence ID" value="GAS92069.1"/>
    <property type="molecule type" value="Genomic_DNA"/>
</dbReference>
<gene>
    <name evidence="1" type="ORF">RMCB_6165</name>
</gene>
<reference evidence="2" key="1">
    <citation type="journal article" date="2016" name="Genome Announc.">
        <title>Draft Genome Sequences of Five Rapidly Growing Mycobacterium Species, M. thermoresistibile, M. fortuitum subsp. acetamidolyticum, M. canariasense, M. brisbanense, and M. novocastrense.</title>
        <authorList>
            <person name="Katahira K."/>
            <person name="Ogura Y."/>
            <person name="Gotoh Y."/>
            <person name="Hayashi T."/>
        </authorList>
    </citation>
    <scope>NUCLEOTIDE SEQUENCE [LARGE SCALE GENOMIC DNA]</scope>
    <source>
        <strain evidence="2">JCM15654</strain>
    </source>
</reference>
<evidence type="ECO:0008006" key="3">
    <source>
        <dbReference type="Google" id="ProtNLM"/>
    </source>
</evidence>
<organism evidence="1 2">
    <name type="scientific">Mycolicibacterium brisbanense</name>
    <dbReference type="NCBI Taxonomy" id="146020"/>
    <lineage>
        <taxon>Bacteria</taxon>
        <taxon>Bacillati</taxon>
        <taxon>Actinomycetota</taxon>
        <taxon>Actinomycetes</taxon>
        <taxon>Mycobacteriales</taxon>
        <taxon>Mycobacteriaceae</taxon>
        <taxon>Mycolicibacterium</taxon>
    </lineage>
</organism>
<dbReference type="InterPro" id="IPR029032">
    <property type="entry name" value="AhpD-like"/>
</dbReference>
<dbReference type="Proteomes" id="UP000069620">
    <property type="component" value="Unassembled WGS sequence"/>
</dbReference>
<evidence type="ECO:0000313" key="1">
    <source>
        <dbReference type="EMBL" id="GAS92069.1"/>
    </source>
</evidence>